<dbReference type="OrthoDB" id="6365676at2759"/>
<dbReference type="PANTHER" id="PTHR14003:SF19">
    <property type="entry name" value="YY2 TRANSCRIPTION FACTOR"/>
    <property type="match status" value="1"/>
</dbReference>
<dbReference type="GO" id="GO:0000785">
    <property type="term" value="C:chromatin"/>
    <property type="evidence" value="ECO:0007669"/>
    <property type="project" value="TreeGrafter"/>
</dbReference>
<keyword evidence="4" id="KW-0862">Zinc</keyword>
<dbReference type="GO" id="GO:0000981">
    <property type="term" value="F:DNA-binding transcription factor activity, RNA polymerase II-specific"/>
    <property type="evidence" value="ECO:0007669"/>
    <property type="project" value="UniProtKB-ARBA"/>
</dbReference>
<feature type="domain" description="C2H2-type" evidence="7">
    <location>
        <begin position="85"/>
        <end position="114"/>
    </location>
</feature>
<accession>A0A1X0R6T5</accession>
<evidence type="ECO:0000256" key="3">
    <source>
        <dbReference type="ARBA" id="ARBA00022771"/>
    </source>
</evidence>
<feature type="compositionally biased region" description="Basic and acidic residues" evidence="6">
    <location>
        <begin position="257"/>
        <end position="269"/>
    </location>
</feature>
<evidence type="ECO:0000256" key="4">
    <source>
        <dbReference type="ARBA" id="ARBA00022833"/>
    </source>
</evidence>
<dbReference type="VEuPathDB" id="FungiDB:BCV72DRAFT_205125"/>
<keyword evidence="2" id="KW-0677">Repeat</keyword>
<dbReference type="GO" id="GO:0008270">
    <property type="term" value="F:zinc ion binding"/>
    <property type="evidence" value="ECO:0007669"/>
    <property type="project" value="UniProtKB-KW"/>
</dbReference>
<protein>
    <recommendedName>
        <fullName evidence="7">C2H2-type domain-containing protein</fullName>
    </recommendedName>
</protein>
<proteinExistence type="predicted"/>
<dbReference type="Pfam" id="PF00096">
    <property type="entry name" value="zf-C2H2"/>
    <property type="match status" value="1"/>
</dbReference>
<dbReference type="Proteomes" id="UP000242414">
    <property type="component" value="Unassembled WGS sequence"/>
</dbReference>
<dbReference type="PROSITE" id="PS00028">
    <property type="entry name" value="ZINC_FINGER_C2H2_1"/>
    <property type="match status" value="2"/>
</dbReference>
<keyword evidence="3 5" id="KW-0863">Zinc-finger</keyword>
<dbReference type="GO" id="GO:0005667">
    <property type="term" value="C:transcription regulator complex"/>
    <property type="evidence" value="ECO:0007669"/>
    <property type="project" value="TreeGrafter"/>
</dbReference>
<keyword evidence="1" id="KW-0479">Metal-binding</keyword>
<evidence type="ECO:0000259" key="7">
    <source>
        <dbReference type="PROSITE" id="PS50157"/>
    </source>
</evidence>
<dbReference type="InterPro" id="IPR013087">
    <property type="entry name" value="Znf_C2H2_type"/>
</dbReference>
<name>A0A1X0R6T5_RHIZD</name>
<dbReference type="GO" id="GO:0000978">
    <property type="term" value="F:RNA polymerase II cis-regulatory region sequence-specific DNA binding"/>
    <property type="evidence" value="ECO:0007669"/>
    <property type="project" value="TreeGrafter"/>
</dbReference>
<organism evidence="8">
    <name type="scientific">Rhizopus microsporus var. microsporus</name>
    <dbReference type="NCBI Taxonomy" id="86635"/>
    <lineage>
        <taxon>Eukaryota</taxon>
        <taxon>Fungi</taxon>
        <taxon>Fungi incertae sedis</taxon>
        <taxon>Mucoromycota</taxon>
        <taxon>Mucoromycotina</taxon>
        <taxon>Mucoromycetes</taxon>
        <taxon>Mucorales</taxon>
        <taxon>Mucorineae</taxon>
        <taxon>Rhizopodaceae</taxon>
        <taxon>Rhizopus</taxon>
    </lineage>
</organism>
<dbReference type="EMBL" id="KV921900">
    <property type="protein sequence ID" value="ORE07671.1"/>
    <property type="molecule type" value="Genomic_DNA"/>
</dbReference>
<evidence type="ECO:0000256" key="5">
    <source>
        <dbReference type="PROSITE-ProRule" id="PRU00042"/>
    </source>
</evidence>
<dbReference type="InterPro" id="IPR036236">
    <property type="entry name" value="Znf_C2H2_sf"/>
</dbReference>
<feature type="domain" description="C2H2-type" evidence="7">
    <location>
        <begin position="55"/>
        <end position="84"/>
    </location>
</feature>
<feature type="non-terminal residue" evidence="8">
    <location>
        <position position="1"/>
    </location>
</feature>
<gene>
    <name evidence="8" type="ORF">BCV72DRAFT_205125</name>
</gene>
<evidence type="ECO:0000313" key="8">
    <source>
        <dbReference type="EMBL" id="ORE07671.1"/>
    </source>
</evidence>
<dbReference type="GO" id="GO:0031519">
    <property type="term" value="C:PcG protein complex"/>
    <property type="evidence" value="ECO:0007669"/>
    <property type="project" value="TreeGrafter"/>
</dbReference>
<feature type="region of interest" description="Disordered" evidence="6">
    <location>
        <begin position="252"/>
        <end position="275"/>
    </location>
</feature>
<evidence type="ECO:0000256" key="6">
    <source>
        <dbReference type="SAM" id="MobiDB-lite"/>
    </source>
</evidence>
<sequence>IKMIELSSFLIPNSAGRHINLLNDNNHDFQPPDSRSDVMKTNSQKIISEDGKRRYACTAPGCNKVFTTSGHLSRHNRIHTGEKNFPCLFPGCQSRFSRQDNMMQHYKTHMSIRTKRRKSPVVTDITYLKPKLYAHHEIDSNSLDRPLTIDQHLHVYRINKQVQNHPLKYNMPEPLSSVAAERVSRRMSIKPDEQPSTSLHQQKKNLSRLTFYEHTTLSYHKELSKLPYPFTLLHPDKKQDVQQQKDHYVSPVLNKRARNESPPKEHHSEQTQFIPPTFSGSHLAYITSTLD</sequence>
<dbReference type="SUPFAM" id="SSF57667">
    <property type="entry name" value="beta-beta-alpha zinc fingers"/>
    <property type="match status" value="1"/>
</dbReference>
<dbReference type="SMART" id="SM00355">
    <property type="entry name" value="ZnF_C2H2"/>
    <property type="match status" value="2"/>
</dbReference>
<reference evidence="8" key="1">
    <citation type="journal article" date="2016" name="Proc. Natl. Acad. Sci. U.S.A.">
        <title>Lipid metabolic changes in an early divergent fungus govern the establishment of a mutualistic symbiosis with endobacteria.</title>
        <authorList>
            <person name="Lastovetsky O.A."/>
            <person name="Gaspar M.L."/>
            <person name="Mondo S.J."/>
            <person name="LaButti K.M."/>
            <person name="Sandor L."/>
            <person name="Grigoriev I.V."/>
            <person name="Henry S.A."/>
            <person name="Pawlowska T.E."/>
        </authorList>
    </citation>
    <scope>NUCLEOTIDE SEQUENCE [LARGE SCALE GENOMIC DNA]</scope>
    <source>
        <strain evidence="8">ATCC 52814</strain>
    </source>
</reference>
<dbReference type="Gene3D" id="3.30.160.60">
    <property type="entry name" value="Classic Zinc Finger"/>
    <property type="match status" value="2"/>
</dbReference>
<dbReference type="PANTHER" id="PTHR14003">
    <property type="entry name" value="TRANSCRIPTIONAL REPRESSOR PROTEIN YY"/>
    <property type="match status" value="1"/>
</dbReference>
<dbReference type="FunFam" id="3.30.160.60:FF:000072">
    <property type="entry name" value="zinc finger protein 143 isoform X1"/>
    <property type="match status" value="1"/>
</dbReference>
<evidence type="ECO:0000256" key="2">
    <source>
        <dbReference type="ARBA" id="ARBA00022737"/>
    </source>
</evidence>
<evidence type="ECO:0000256" key="1">
    <source>
        <dbReference type="ARBA" id="ARBA00022723"/>
    </source>
</evidence>
<dbReference type="AlphaFoldDB" id="A0A1X0R6T5"/>
<dbReference type="PROSITE" id="PS50157">
    <property type="entry name" value="ZINC_FINGER_C2H2_2"/>
    <property type="match status" value="2"/>
</dbReference>